<dbReference type="InterPro" id="IPR022755">
    <property type="entry name" value="Znf_C2H2_jaz"/>
</dbReference>
<proteinExistence type="predicted"/>
<reference evidence="7 8" key="1">
    <citation type="journal article" date="2009" name="PLoS Genet.">
        <title>The genome of Nectria haematococca: contribution of supernumerary chromosomes to gene expansion.</title>
        <authorList>
            <person name="Coleman J.J."/>
            <person name="Rounsley S.D."/>
            <person name="Rodriguez-Carres M."/>
            <person name="Kuo A."/>
            <person name="Wasmann C.C."/>
            <person name="Grimwood J."/>
            <person name="Schmutz J."/>
            <person name="Taga M."/>
            <person name="White G.J."/>
            <person name="Zhou S."/>
            <person name="Schwartz D.C."/>
            <person name="Freitag M."/>
            <person name="Ma L.J."/>
            <person name="Danchin E.G."/>
            <person name="Henrissat B."/>
            <person name="Coutinho P.M."/>
            <person name="Nelson D.R."/>
            <person name="Straney D."/>
            <person name="Napoli C.A."/>
            <person name="Barker B.M."/>
            <person name="Gribskov M."/>
            <person name="Rep M."/>
            <person name="Kroken S."/>
            <person name="Molnar I."/>
            <person name="Rensing C."/>
            <person name="Kennell J.C."/>
            <person name="Zamora J."/>
            <person name="Farman M.L."/>
            <person name="Selker E.U."/>
            <person name="Salamov A."/>
            <person name="Shapiro H."/>
            <person name="Pangilinan J."/>
            <person name="Lindquist E."/>
            <person name="Lamers C."/>
            <person name="Grigoriev I.V."/>
            <person name="Geiser D.M."/>
            <person name="Covert S.F."/>
            <person name="Temporini E."/>
            <person name="Vanetten H.D."/>
        </authorList>
    </citation>
    <scope>NUCLEOTIDE SEQUENCE [LARGE SCALE GENOMIC DNA]</scope>
    <source>
        <strain evidence="8">ATCC MYA-4622 / CBS 123669 / FGSC 9596 / NRRL 45880 / 77-13-4</strain>
    </source>
</reference>
<dbReference type="PANTHER" id="PTHR24379">
    <property type="entry name" value="KRAB AND ZINC FINGER DOMAIN-CONTAINING"/>
    <property type="match status" value="1"/>
</dbReference>
<keyword evidence="1" id="KW-0479">Metal-binding</keyword>
<evidence type="ECO:0000256" key="2">
    <source>
        <dbReference type="ARBA" id="ARBA00022737"/>
    </source>
</evidence>
<dbReference type="PROSITE" id="PS00028">
    <property type="entry name" value="ZINC_FINGER_C2H2_1"/>
    <property type="match status" value="4"/>
</dbReference>
<name>C7ZMD4_FUSV7</name>
<keyword evidence="3 5" id="KW-0863">Zinc-finger</keyword>
<dbReference type="RefSeq" id="XP_003040525.1">
    <property type="nucleotide sequence ID" value="XM_003040479.1"/>
</dbReference>
<evidence type="ECO:0000313" key="7">
    <source>
        <dbReference type="EMBL" id="EEU34812.1"/>
    </source>
</evidence>
<sequence>MNNYDHWPECETCPRTFRTQHACDQHMDDTGHWAPRFDCETCTKDFGSQNAANQHMTAVGHWAPKVSCDTCARKFFTQQAADQHMRDLAHYTNYCKACDKKFRNENELRMHLNSKTHRGNNVRCPFCGRNYTSATGVVHHLESGSCPSALKLNRETILGMVRERDPHGVITSKQIESHKSEDIKYTATRSAYNGSAWECYICHKEFRAVNALNSHLNSPAHNEKVYHCPNTKSRCEKQFVSLAGFFNHLESETCGFMRFAKVQRRVGDVLQGRKLIAFS</sequence>
<protein>
    <recommendedName>
        <fullName evidence="6">C2H2-type domain-containing protein</fullName>
    </recommendedName>
</protein>
<dbReference type="GO" id="GO:0008270">
    <property type="term" value="F:zinc ion binding"/>
    <property type="evidence" value="ECO:0007669"/>
    <property type="project" value="UniProtKB-KW"/>
</dbReference>
<dbReference type="OMA" id="CVLCHRE"/>
<feature type="domain" description="C2H2-type" evidence="6">
    <location>
        <begin position="197"/>
        <end position="226"/>
    </location>
</feature>
<dbReference type="Pfam" id="PF12874">
    <property type="entry name" value="zf-met"/>
    <property type="match status" value="1"/>
</dbReference>
<dbReference type="OrthoDB" id="6077919at2759"/>
<organism evidence="7 8">
    <name type="scientific">Fusarium vanettenii (strain ATCC MYA-4622 / CBS 123669 / FGSC 9596 / NRRL 45880 / 77-13-4)</name>
    <name type="common">Fusarium solani subsp. pisi</name>
    <dbReference type="NCBI Taxonomy" id="660122"/>
    <lineage>
        <taxon>Eukaryota</taxon>
        <taxon>Fungi</taxon>
        <taxon>Dikarya</taxon>
        <taxon>Ascomycota</taxon>
        <taxon>Pezizomycotina</taxon>
        <taxon>Sordariomycetes</taxon>
        <taxon>Hypocreomycetidae</taxon>
        <taxon>Hypocreales</taxon>
        <taxon>Nectriaceae</taxon>
        <taxon>Fusarium</taxon>
        <taxon>Fusarium solani species complex</taxon>
        <taxon>Fusarium vanettenii</taxon>
    </lineage>
</organism>
<keyword evidence="2" id="KW-0677">Repeat</keyword>
<dbReference type="InParanoid" id="C7ZMD4"/>
<dbReference type="GeneID" id="9678982"/>
<dbReference type="KEGG" id="nhe:NECHADRAFT_73201"/>
<gene>
    <name evidence="7" type="ORF">NECHADRAFT_73201</name>
</gene>
<evidence type="ECO:0000256" key="3">
    <source>
        <dbReference type="ARBA" id="ARBA00022771"/>
    </source>
</evidence>
<dbReference type="SUPFAM" id="SSF57667">
    <property type="entry name" value="beta-beta-alpha zinc fingers"/>
    <property type="match status" value="3"/>
</dbReference>
<evidence type="ECO:0000256" key="5">
    <source>
        <dbReference type="PROSITE-ProRule" id="PRU00042"/>
    </source>
</evidence>
<evidence type="ECO:0000256" key="1">
    <source>
        <dbReference type="ARBA" id="ARBA00022723"/>
    </source>
</evidence>
<feature type="domain" description="C2H2-type" evidence="6">
    <location>
        <begin position="93"/>
        <end position="122"/>
    </location>
</feature>
<dbReference type="eggNOG" id="KOG1721">
    <property type="taxonomic scope" value="Eukaryota"/>
</dbReference>
<feature type="domain" description="C2H2-type" evidence="6">
    <location>
        <begin position="37"/>
        <end position="66"/>
    </location>
</feature>
<dbReference type="PROSITE" id="PS50157">
    <property type="entry name" value="ZINC_FINGER_C2H2_2"/>
    <property type="match status" value="3"/>
</dbReference>
<dbReference type="VEuPathDB" id="FungiDB:NECHADRAFT_73201"/>
<dbReference type="AlphaFoldDB" id="C7ZMD4"/>
<dbReference type="SMART" id="SM00355">
    <property type="entry name" value="ZnF_C2H2"/>
    <property type="match status" value="6"/>
</dbReference>
<keyword evidence="8" id="KW-1185">Reference proteome</keyword>
<dbReference type="Gene3D" id="3.30.160.60">
    <property type="entry name" value="Classic Zinc Finger"/>
    <property type="match status" value="3"/>
</dbReference>
<dbReference type="Pfam" id="PF12171">
    <property type="entry name" value="zf-C2H2_jaz"/>
    <property type="match status" value="1"/>
</dbReference>
<dbReference type="HOGENOM" id="CLU_075838_0_0_1"/>
<accession>C7ZMD4</accession>
<dbReference type="Proteomes" id="UP000005206">
    <property type="component" value="Chromosome 14"/>
</dbReference>
<dbReference type="InterPro" id="IPR013087">
    <property type="entry name" value="Znf_C2H2_type"/>
</dbReference>
<evidence type="ECO:0000256" key="4">
    <source>
        <dbReference type="ARBA" id="ARBA00022833"/>
    </source>
</evidence>
<evidence type="ECO:0000259" key="6">
    <source>
        <dbReference type="PROSITE" id="PS50157"/>
    </source>
</evidence>
<dbReference type="PANTHER" id="PTHR24379:SF121">
    <property type="entry name" value="C2H2-TYPE DOMAIN-CONTAINING PROTEIN"/>
    <property type="match status" value="1"/>
</dbReference>
<keyword evidence="4" id="KW-0862">Zinc</keyword>
<dbReference type="InterPro" id="IPR036236">
    <property type="entry name" value="Znf_C2H2_sf"/>
</dbReference>
<dbReference type="EMBL" id="GG698951">
    <property type="protein sequence ID" value="EEU34812.1"/>
    <property type="molecule type" value="Genomic_DNA"/>
</dbReference>
<evidence type="ECO:0000313" key="8">
    <source>
        <dbReference type="Proteomes" id="UP000005206"/>
    </source>
</evidence>